<name>A0ABR7YIC1_9SPHI</name>
<evidence type="ECO:0000313" key="1">
    <source>
        <dbReference type="EMBL" id="MBD1431057.1"/>
    </source>
</evidence>
<protein>
    <recommendedName>
        <fullName evidence="3">HEPN domain-containing protein</fullName>
    </recommendedName>
</protein>
<dbReference type="Proteomes" id="UP000651271">
    <property type="component" value="Unassembled WGS sequence"/>
</dbReference>
<evidence type="ECO:0008006" key="3">
    <source>
        <dbReference type="Google" id="ProtNLM"/>
    </source>
</evidence>
<dbReference type="RefSeq" id="WP_190303007.1">
    <property type="nucleotide sequence ID" value="NZ_JACOIJ010000054.1"/>
</dbReference>
<sequence length="222" mass="26256">MTNSRNFFEKCTLSSSFCDLAFRDYISARLILNNQLVLQSLTLASTAGEKYLKAIIIFNLNKPEWINYHFDNFSKLKKLLIKVEFEMINEFDSVFIDVLIKAFKIRYYDRLEKDITIGIYLNQFIGELDFVVYNLETYISRKQFNGQKISPYWRAVESKDPKLYDENYILNGEEKEKFMEKLGYAFSVHIKKGEFTLIERSCLSESISVKYDGQLNIFDEFL</sequence>
<proteinExistence type="predicted"/>
<keyword evidence="2" id="KW-1185">Reference proteome</keyword>
<comment type="caution">
    <text evidence="1">The sequence shown here is derived from an EMBL/GenBank/DDBJ whole genome shotgun (WGS) entry which is preliminary data.</text>
</comment>
<organism evidence="1 2">
    <name type="scientific">Sphingobacterium litopenaei</name>
    <dbReference type="NCBI Taxonomy" id="2763500"/>
    <lineage>
        <taxon>Bacteria</taxon>
        <taxon>Pseudomonadati</taxon>
        <taxon>Bacteroidota</taxon>
        <taxon>Sphingobacteriia</taxon>
        <taxon>Sphingobacteriales</taxon>
        <taxon>Sphingobacteriaceae</taxon>
        <taxon>Sphingobacterium</taxon>
    </lineage>
</organism>
<dbReference type="EMBL" id="JACOIJ010000054">
    <property type="protein sequence ID" value="MBD1431057.1"/>
    <property type="molecule type" value="Genomic_DNA"/>
</dbReference>
<gene>
    <name evidence="1" type="ORF">H8B04_16125</name>
</gene>
<accession>A0ABR7YIC1</accession>
<reference evidence="1 2" key="1">
    <citation type="submission" date="2020-08" db="EMBL/GenBank/DDBJ databases">
        <title>Sphingobacterium sp. DN04309 isolated from aquaculture water.</title>
        <authorList>
            <person name="Zhang M."/>
        </authorList>
    </citation>
    <scope>NUCLEOTIDE SEQUENCE [LARGE SCALE GENOMIC DNA]</scope>
    <source>
        <strain evidence="1 2">DN04309</strain>
    </source>
</reference>
<evidence type="ECO:0000313" key="2">
    <source>
        <dbReference type="Proteomes" id="UP000651271"/>
    </source>
</evidence>